<keyword evidence="4" id="KW-1185">Reference proteome</keyword>
<accession>A0A9P5VE38</accession>
<feature type="compositionally biased region" description="Low complexity" evidence="1">
    <location>
        <begin position="163"/>
        <end position="188"/>
    </location>
</feature>
<feature type="domain" description="BHLH" evidence="2">
    <location>
        <begin position="41"/>
        <end position="120"/>
    </location>
</feature>
<evidence type="ECO:0000313" key="4">
    <source>
        <dbReference type="Proteomes" id="UP000748756"/>
    </source>
</evidence>
<feature type="compositionally biased region" description="Low complexity" evidence="1">
    <location>
        <begin position="250"/>
        <end position="329"/>
    </location>
</feature>
<dbReference type="InterPro" id="IPR036638">
    <property type="entry name" value="HLH_DNA-bd_sf"/>
</dbReference>
<feature type="compositionally biased region" description="Low complexity" evidence="1">
    <location>
        <begin position="208"/>
        <end position="220"/>
    </location>
</feature>
<dbReference type="SUPFAM" id="SSF47459">
    <property type="entry name" value="HLH, helix-loop-helix DNA-binding domain"/>
    <property type="match status" value="1"/>
</dbReference>
<feature type="compositionally biased region" description="Low complexity" evidence="1">
    <location>
        <begin position="75"/>
        <end position="90"/>
    </location>
</feature>
<feature type="region of interest" description="Disordered" evidence="1">
    <location>
        <begin position="141"/>
        <end position="329"/>
    </location>
</feature>
<feature type="compositionally biased region" description="Low complexity" evidence="1">
    <location>
        <begin position="141"/>
        <end position="152"/>
    </location>
</feature>
<reference evidence="3" key="1">
    <citation type="journal article" date="2020" name="Fungal Divers.">
        <title>Resolving the Mortierellaceae phylogeny through synthesis of multi-gene phylogenetics and phylogenomics.</title>
        <authorList>
            <person name="Vandepol N."/>
            <person name="Liber J."/>
            <person name="Desiro A."/>
            <person name="Na H."/>
            <person name="Kennedy M."/>
            <person name="Barry K."/>
            <person name="Grigoriev I.V."/>
            <person name="Miller A.N."/>
            <person name="O'Donnell K."/>
            <person name="Stajich J.E."/>
            <person name="Bonito G."/>
        </authorList>
    </citation>
    <scope>NUCLEOTIDE SEQUENCE</scope>
    <source>
        <strain evidence="3">NRRL 6426</strain>
    </source>
</reference>
<evidence type="ECO:0000259" key="2">
    <source>
        <dbReference type="PROSITE" id="PS50888"/>
    </source>
</evidence>
<dbReference type="PROSITE" id="PS50888">
    <property type="entry name" value="BHLH"/>
    <property type="match status" value="1"/>
</dbReference>
<dbReference type="Proteomes" id="UP000748756">
    <property type="component" value="Unassembled WGS sequence"/>
</dbReference>
<sequence length="329" mass="36276">MTATTATPAAPPTKNVFRLHGVNVLNRKNVDSISRLTALEKRRATHILDERQRRDTMNQLLAELANLVRESAAEVAAAQQQQQEQHQQSQLNADGTEKKAPVKSNSITTLRNAITEIRRLRSCAGLETTTPPCAASLAVISPNASRSSSPVSQTSYTKKQQKQEQQQQVQLPALAPSSSQYSTPASSPKAYANQVPPMASYYHHHHQLQSPPLSPSSPDSHQYHPSSVSPPTMAVHSTPAPQLPSLFANYQSSSPYSYQSQSQQYNQQPQQQHSQYYSQYSTPSKYESYSRSASPSSSGYSSSTAPSMILPQPYMQQHSQQQYSAYAPM</sequence>
<dbReference type="AlphaFoldDB" id="A0A9P5VE38"/>
<name>A0A9P5VE38_9FUNG</name>
<dbReference type="Gene3D" id="4.10.280.10">
    <property type="entry name" value="Helix-loop-helix DNA-binding domain"/>
    <property type="match status" value="1"/>
</dbReference>
<dbReference type="OrthoDB" id="690068at2759"/>
<comment type="caution">
    <text evidence="3">The sequence shown here is derived from an EMBL/GenBank/DDBJ whole genome shotgun (WGS) entry which is preliminary data.</text>
</comment>
<dbReference type="GO" id="GO:0046983">
    <property type="term" value="F:protein dimerization activity"/>
    <property type="evidence" value="ECO:0007669"/>
    <property type="project" value="InterPro"/>
</dbReference>
<evidence type="ECO:0000313" key="3">
    <source>
        <dbReference type="EMBL" id="KAF9154414.1"/>
    </source>
</evidence>
<evidence type="ECO:0000256" key="1">
    <source>
        <dbReference type="SAM" id="MobiDB-lite"/>
    </source>
</evidence>
<dbReference type="Pfam" id="PF00010">
    <property type="entry name" value="HLH"/>
    <property type="match status" value="1"/>
</dbReference>
<gene>
    <name evidence="3" type="ORF">BG015_001037</name>
</gene>
<dbReference type="InterPro" id="IPR011598">
    <property type="entry name" value="bHLH_dom"/>
</dbReference>
<organism evidence="3 4">
    <name type="scientific">Linnemannia schmuckeri</name>
    <dbReference type="NCBI Taxonomy" id="64567"/>
    <lineage>
        <taxon>Eukaryota</taxon>
        <taxon>Fungi</taxon>
        <taxon>Fungi incertae sedis</taxon>
        <taxon>Mucoromycota</taxon>
        <taxon>Mortierellomycotina</taxon>
        <taxon>Mortierellomycetes</taxon>
        <taxon>Mortierellales</taxon>
        <taxon>Mortierellaceae</taxon>
        <taxon>Linnemannia</taxon>
    </lineage>
</organism>
<proteinExistence type="predicted"/>
<dbReference type="EMBL" id="JAAAUQ010000118">
    <property type="protein sequence ID" value="KAF9154414.1"/>
    <property type="molecule type" value="Genomic_DNA"/>
</dbReference>
<protein>
    <recommendedName>
        <fullName evidence="2">BHLH domain-containing protein</fullName>
    </recommendedName>
</protein>
<feature type="region of interest" description="Disordered" evidence="1">
    <location>
        <begin position="75"/>
        <end position="107"/>
    </location>
</feature>